<feature type="region of interest" description="Disordered" evidence="1">
    <location>
        <begin position="1"/>
        <end position="41"/>
    </location>
</feature>
<accession>A0A9J6DZL1</accession>
<feature type="domain" description="DNA-directed DNA polymerase family A palm" evidence="2">
    <location>
        <begin position="257"/>
        <end position="317"/>
    </location>
</feature>
<evidence type="ECO:0000259" key="2">
    <source>
        <dbReference type="Pfam" id="PF00476"/>
    </source>
</evidence>
<evidence type="ECO:0000313" key="3">
    <source>
        <dbReference type="EMBL" id="KAH8027370.1"/>
    </source>
</evidence>
<evidence type="ECO:0000256" key="1">
    <source>
        <dbReference type="SAM" id="MobiDB-lite"/>
    </source>
</evidence>
<gene>
    <name evidence="3" type="ORF">HPB51_004722</name>
</gene>
<dbReference type="Gene3D" id="1.10.150.20">
    <property type="entry name" value="5' to 3' exonuclease, C-terminal subdomain"/>
    <property type="match status" value="1"/>
</dbReference>
<feature type="compositionally biased region" description="Polar residues" evidence="1">
    <location>
        <begin position="140"/>
        <end position="169"/>
    </location>
</feature>
<dbReference type="GO" id="GO:0003677">
    <property type="term" value="F:DNA binding"/>
    <property type="evidence" value="ECO:0007669"/>
    <property type="project" value="InterPro"/>
</dbReference>
<organism evidence="3 4">
    <name type="scientific">Rhipicephalus microplus</name>
    <name type="common">Cattle tick</name>
    <name type="synonym">Boophilus microplus</name>
    <dbReference type="NCBI Taxonomy" id="6941"/>
    <lineage>
        <taxon>Eukaryota</taxon>
        <taxon>Metazoa</taxon>
        <taxon>Ecdysozoa</taxon>
        <taxon>Arthropoda</taxon>
        <taxon>Chelicerata</taxon>
        <taxon>Arachnida</taxon>
        <taxon>Acari</taxon>
        <taxon>Parasitiformes</taxon>
        <taxon>Ixodida</taxon>
        <taxon>Ixodoidea</taxon>
        <taxon>Ixodidae</taxon>
        <taxon>Rhipicephalinae</taxon>
        <taxon>Rhipicephalus</taxon>
        <taxon>Boophilus</taxon>
    </lineage>
</organism>
<dbReference type="Proteomes" id="UP000821866">
    <property type="component" value="Chromosome 4"/>
</dbReference>
<dbReference type="GO" id="GO:0097681">
    <property type="term" value="P:double-strand break repair via alternative nonhomologous end joining"/>
    <property type="evidence" value="ECO:0007669"/>
    <property type="project" value="TreeGrafter"/>
</dbReference>
<proteinExistence type="predicted"/>
<dbReference type="SUPFAM" id="SSF56672">
    <property type="entry name" value="DNA/RNA polymerases"/>
    <property type="match status" value="1"/>
</dbReference>
<dbReference type="PANTHER" id="PTHR10133:SF62">
    <property type="entry name" value="DNA POLYMERASE THETA"/>
    <property type="match status" value="1"/>
</dbReference>
<dbReference type="EMBL" id="JABSTU010000006">
    <property type="protein sequence ID" value="KAH8027370.1"/>
    <property type="molecule type" value="Genomic_DNA"/>
</dbReference>
<reference evidence="3" key="2">
    <citation type="submission" date="2021-09" db="EMBL/GenBank/DDBJ databases">
        <authorList>
            <person name="Jia N."/>
            <person name="Wang J."/>
            <person name="Shi W."/>
            <person name="Du L."/>
            <person name="Sun Y."/>
            <person name="Zhan W."/>
            <person name="Jiang J."/>
            <person name="Wang Q."/>
            <person name="Zhang B."/>
            <person name="Ji P."/>
            <person name="Sakyi L.B."/>
            <person name="Cui X."/>
            <person name="Yuan T."/>
            <person name="Jiang B."/>
            <person name="Yang W."/>
            <person name="Lam T.T.-Y."/>
            <person name="Chang Q."/>
            <person name="Ding S."/>
            <person name="Wang X."/>
            <person name="Zhu J."/>
            <person name="Ruan X."/>
            <person name="Zhao L."/>
            <person name="Wei J."/>
            <person name="Que T."/>
            <person name="Du C."/>
            <person name="Cheng J."/>
            <person name="Dai P."/>
            <person name="Han X."/>
            <person name="Huang E."/>
            <person name="Gao Y."/>
            <person name="Liu J."/>
            <person name="Shao H."/>
            <person name="Ye R."/>
            <person name="Li L."/>
            <person name="Wei W."/>
            <person name="Wang X."/>
            <person name="Wang C."/>
            <person name="Huo Q."/>
            <person name="Li W."/>
            <person name="Guo W."/>
            <person name="Chen H."/>
            <person name="Chen S."/>
            <person name="Zhou L."/>
            <person name="Zhou L."/>
            <person name="Ni X."/>
            <person name="Tian J."/>
            <person name="Zhou Y."/>
            <person name="Sheng Y."/>
            <person name="Liu T."/>
            <person name="Pan Y."/>
            <person name="Xia L."/>
            <person name="Li J."/>
            <person name="Zhao F."/>
            <person name="Cao W."/>
        </authorList>
    </citation>
    <scope>NUCLEOTIDE SEQUENCE</scope>
    <source>
        <strain evidence="3">Rmic-2018</strain>
        <tissue evidence="3">Larvae</tissue>
    </source>
</reference>
<name>A0A9J6DZL1_RHIMP</name>
<dbReference type="PANTHER" id="PTHR10133">
    <property type="entry name" value="DNA POLYMERASE I"/>
    <property type="match status" value="1"/>
</dbReference>
<reference evidence="3" key="1">
    <citation type="journal article" date="2020" name="Cell">
        <title>Large-Scale Comparative Analyses of Tick Genomes Elucidate Their Genetic Diversity and Vector Capacities.</title>
        <authorList>
            <consortium name="Tick Genome and Microbiome Consortium (TIGMIC)"/>
            <person name="Jia N."/>
            <person name="Wang J."/>
            <person name="Shi W."/>
            <person name="Du L."/>
            <person name="Sun Y."/>
            <person name="Zhan W."/>
            <person name="Jiang J.F."/>
            <person name="Wang Q."/>
            <person name="Zhang B."/>
            <person name="Ji P."/>
            <person name="Bell-Sakyi L."/>
            <person name="Cui X.M."/>
            <person name="Yuan T.T."/>
            <person name="Jiang B.G."/>
            <person name="Yang W.F."/>
            <person name="Lam T.T."/>
            <person name="Chang Q.C."/>
            <person name="Ding S.J."/>
            <person name="Wang X.J."/>
            <person name="Zhu J.G."/>
            <person name="Ruan X.D."/>
            <person name="Zhao L."/>
            <person name="Wei J.T."/>
            <person name="Ye R.Z."/>
            <person name="Que T.C."/>
            <person name="Du C.H."/>
            <person name="Zhou Y.H."/>
            <person name="Cheng J.X."/>
            <person name="Dai P.F."/>
            <person name="Guo W.B."/>
            <person name="Han X.H."/>
            <person name="Huang E.J."/>
            <person name="Li L.F."/>
            <person name="Wei W."/>
            <person name="Gao Y.C."/>
            <person name="Liu J.Z."/>
            <person name="Shao H.Z."/>
            <person name="Wang X."/>
            <person name="Wang C.C."/>
            <person name="Yang T.C."/>
            <person name="Huo Q.B."/>
            <person name="Li W."/>
            <person name="Chen H.Y."/>
            <person name="Chen S.E."/>
            <person name="Zhou L.G."/>
            <person name="Ni X.B."/>
            <person name="Tian J.H."/>
            <person name="Sheng Y."/>
            <person name="Liu T."/>
            <person name="Pan Y.S."/>
            <person name="Xia L.Y."/>
            <person name="Li J."/>
            <person name="Zhao F."/>
            <person name="Cao W.C."/>
        </authorList>
    </citation>
    <scope>NUCLEOTIDE SEQUENCE</scope>
    <source>
        <strain evidence="3">Rmic-2018</strain>
    </source>
</reference>
<dbReference type="GO" id="GO:0006261">
    <property type="term" value="P:DNA-templated DNA replication"/>
    <property type="evidence" value="ECO:0007669"/>
    <property type="project" value="InterPro"/>
</dbReference>
<feature type="compositionally biased region" description="Polar residues" evidence="1">
    <location>
        <begin position="8"/>
        <end position="26"/>
    </location>
</feature>
<dbReference type="Pfam" id="PF00476">
    <property type="entry name" value="DNA_pol_A"/>
    <property type="match status" value="1"/>
</dbReference>
<sequence length="319" mass="33724">MQRPVQHLTPTTTDTLSVSPASSGRTADTAMPPLSTSGNVTSPAPTTILQQTAFLNSAHGPATCNAGSIFATPSLITTQTPEPESHNSALALQSTMPAAVLIVSAPGLPIVNLESVNKRVSLSIVPSIVEVLPSMTSAGDSSTEMDFTASQANEDNTPSPEGSWNTVSANRKPASAARLRSKLIIAGIQLPHGTLTVKLPLYDLLATIMAAANLFPKTSAKITLQAKPAQSLLFLKTRSPLTAHLLLSLTSLELNSAVLLTADYSQLELRLLAHLSQDEQLCGVFRAGGDVFRRMAALWSHCEEDVVDASLRQKTKQAR</sequence>
<dbReference type="InterPro" id="IPR002298">
    <property type="entry name" value="DNA_polymerase_A"/>
</dbReference>
<dbReference type="InterPro" id="IPR001098">
    <property type="entry name" value="DNA-dir_DNA_pol_A_palm_dom"/>
</dbReference>
<dbReference type="GO" id="GO:0003887">
    <property type="term" value="F:DNA-directed DNA polymerase activity"/>
    <property type="evidence" value="ECO:0007669"/>
    <property type="project" value="InterPro"/>
</dbReference>
<dbReference type="InterPro" id="IPR043502">
    <property type="entry name" value="DNA/RNA_pol_sf"/>
</dbReference>
<evidence type="ECO:0000313" key="4">
    <source>
        <dbReference type="Proteomes" id="UP000821866"/>
    </source>
</evidence>
<keyword evidence="4" id="KW-1185">Reference proteome</keyword>
<comment type="caution">
    <text evidence="3">The sequence shown here is derived from an EMBL/GenBank/DDBJ whole genome shotgun (WGS) entry which is preliminary data.</text>
</comment>
<protein>
    <recommendedName>
        <fullName evidence="2">DNA-directed DNA polymerase family A palm domain-containing protein</fullName>
    </recommendedName>
</protein>
<dbReference type="VEuPathDB" id="VectorBase:LOC119168700"/>
<feature type="region of interest" description="Disordered" evidence="1">
    <location>
        <begin position="140"/>
        <end position="171"/>
    </location>
</feature>
<dbReference type="AlphaFoldDB" id="A0A9J6DZL1"/>